<evidence type="ECO:0000313" key="1">
    <source>
        <dbReference type="EMBL" id="SBR92943.1"/>
    </source>
</evidence>
<feature type="non-terminal residue" evidence="1">
    <location>
        <position position="1"/>
    </location>
</feature>
<dbReference type="EMBL" id="HAEH01011712">
    <property type="protein sequence ID" value="SBR92943.1"/>
    <property type="molecule type" value="Transcribed_RNA"/>
</dbReference>
<sequence length="214" mass="23448">RLPLQVQQLLQVCQHVLLRLSAGYHQPGQDALRLEARPHKATPDPLCCQGGGAPGLDHIHPLQLSLLHPPPGLQGKQQDQVFSEGEGGRRDHQIRSLHHPLPVWFCFSLRRHSHLLHRGWHRHQTHTPLGEVPPPAYSGFTGHSVLPVLGSVPLLAAGKVDGQQERRAEGLAAFSQQLGLLQQLCEPAAVLLHGNRHGGALQAEHDEHLQESSG</sequence>
<name>A0A1A8QHY3_9TELE</name>
<keyword evidence="1" id="KW-0675">Receptor</keyword>
<proteinExistence type="predicted"/>
<reference evidence="1" key="2">
    <citation type="submission" date="2016-06" db="EMBL/GenBank/DDBJ databases">
        <title>The genome of a short-lived fish provides insights into sex chromosome evolution and the genetic control of aging.</title>
        <authorList>
            <person name="Reichwald K."/>
            <person name="Felder M."/>
            <person name="Petzold A."/>
            <person name="Koch P."/>
            <person name="Groth M."/>
            <person name="Platzer M."/>
        </authorList>
    </citation>
    <scope>NUCLEOTIDE SEQUENCE</scope>
    <source>
        <tissue evidence="1">Brain</tissue>
    </source>
</reference>
<dbReference type="AlphaFoldDB" id="A0A1A8QHY3"/>
<organism evidence="1">
    <name type="scientific">Nothobranchius rachovii</name>
    <name type="common">bluefin notho</name>
    <dbReference type="NCBI Taxonomy" id="451742"/>
    <lineage>
        <taxon>Eukaryota</taxon>
        <taxon>Metazoa</taxon>
        <taxon>Chordata</taxon>
        <taxon>Craniata</taxon>
        <taxon>Vertebrata</taxon>
        <taxon>Euteleostomi</taxon>
        <taxon>Actinopterygii</taxon>
        <taxon>Neopterygii</taxon>
        <taxon>Teleostei</taxon>
        <taxon>Neoteleostei</taxon>
        <taxon>Acanthomorphata</taxon>
        <taxon>Ovalentaria</taxon>
        <taxon>Atherinomorphae</taxon>
        <taxon>Cyprinodontiformes</taxon>
        <taxon>Nothobranchiidae</taxon>
        <taxon>Nothobranchius</taxon>
    </lineage>
</organism>
<gene>
    <name evidence="1" type="primary">FPR3</name>
</gene>
<protein>
    <submittedName>
        <fullName evidence="1">Formyl peptide receptor 3</fullName>
    </submittedName>
</protein>
<accession>A0A1A8QHY3</accession>
<reference evidence="1" key="1">
    <citation type="submission" date="2016-05" db="EMBL/GenBank/DDBJ databases">
        <authorList>
            <person name="Lavstsen T."/>
            <person name="Jespersen J.S."/>
        </authorList>
    </citation>
    <scope>NUCLEOTIDE SEQUENCE</scope>
    <source>
        <tissue evidence="1">Brain</tissue>
    </source>
</reference>